<dbReference type="PRINTS" id="PR00455">
    <property type="entry name" value="HTHTETR"/>
</dbReference>
<dbReference type="Gene3D" id="1.10.357.10">
    <property type="entry name" value="Tetracycline Repressor, domain 2"/>
    <property type="match status" value="1"/>
</dbReference>
<comment type="caution">
    <text evidence="4">The sequence shown here is derived from an EMBL/GenBank/DDBJ whole genome shotgun (WGS) entry which is preliminary data.</text>
</comment>
<dbReference type="AlphaFoldDB" id="A0A402CJZ0"/>
<evidence type="ECO:0000256" key="1">
    <source>
        <dbReference type="ARBA" id="ARBA00023125"/>
    </source>
</evidence>
<dbReference type="InterPro" id="IPR001647">
    <property type="entry name" value="HTH_TetR"/>
</dbReference>
<evidence type="ECO:0000313" key="4">
    <source>
        <dbReference type="EMBL" id="GCE43865.1"/>
    </source>
</evidence>
<organism evidence="4 5">
    <name type="scientific">Rhodococcus wratislaviensis</name>
    <name type="common">Tsukamurella wratislaviensis</name>
    <dbReference type="NCBI Taxonomy" id="44752"/>
    <lineage>
        <taxon>Bacteria</taxon>
        <taxon>Bacillati</taxon>
        <taxon>Actinomycetota</taxon>
        <taxon>Actinomycetes</taxon>
        <taxon>Mycobacteriales</taxon>
        <taxon>Nocardiaceae</taxon>
        <taxon>Rhodococcus</taxon>
    </lineage>
</organism>
<keyword evidence="1 2" id="KW-0238">DNA-binding</keyword>
<sequence length="209" mass="23164">MYCFLVAARTGNDPATDVRSTILSAAESCFERFGITKTTMEDVARAADMSRATVYRYFSDRESLIIESVARRARKNMTPARAFIAKWPTIEERLVEGICQNVESGLRDPMVHLLVSPSEMTLANSLLTTSGKAVELTSELWEPILREAQEAGDLRADLDLTLLCEWISELEIMCISQLNGGTGSLERFREKIRTFLVPSVVPAALPAGD</sequence>
<reference evidence="4 5" key="1">
    <citation type="submission" date="2018-11" db="EMBL/GenBank/DDBJ databases">
        <title>Microbial catabolism of amino acid.</title>
        <authorList>
            <person name="Hibi M."/>
            <person name="Ogawa J."/>
        </authorList>
    </citation>
    <scope>NUCLEOTIDE SEQUENCE [LARGE SCALE GENOMIC DNA]</scope>
    <source>
        <strain evidence="4 5">C31-06</strain>
    </source>
</reference>
<dbReference type="Pfam" id="PF00440">
    <property type="entry name" value="TetR_N"/>
    <property type="match status" value="1"/>
</dbReference>
<evidence type="ECO:0000259" key="3">
    <source>
        <dbReference type="PROSITE" id="PS50977"/>
    </source>
</evidence>
<feature type="domain" description="HTH tetR-type" evidence="3">
    <location>
        <begin position="16"/>
        <end position="76"/>
    </location>
</feature>
<dbReference type="PANTHER" id="PTHR30055:SF153">
    <property type="entry name" value="HTH-TYPE TRANSCRIPTIONAL REPRESSOR RV3405C"/>
    <property type="match status" value="1"/>
</dbReference>
<dbReference type="InterPro" id="IPR036271">
    <property type="entry name" value="Tet_transcr_reg_TetR-rel_C_sf"/>
</dbReference>
<protein>
    <submittedName>
        <fullName evidence="4">Possible transcriptional regulator, TetR family</fullName>
    </submittedName>
</protein>
<feature type="DNA-binding region" description="H-T-H motif" evidence="2">
    <location>
        <begin position="39"/>
        <end position="58"/>
    </location>
</feature>
<evidence type="ECO:0000256" key="2">
    <source>
        <dbReference type="PROSITE-ProRule" id="PRU00335"/>
    </source>
</evidence>
<dbReference type="InterPro" id="IPR050109">
    <property type="entry name" value="HTH-type_TetR-like_transc_reg"/>
</dbReference>
<dbReference type="PANTHER" id="PTHR30055">
    <property type="entry name" value="HTH-TYPE TRANSCRIPTIONAL REGULATOR RUTR"/>
    <property type="match status" value="1"/>
</dbReference>
<keyword evidence="5" id="KW-1185">Reference proteome</keyword>
<dbReference type="PROSITE" id="PS50977">
    <property type="entry name" value="HTH_TETR_2"/>
    <property type="match status" value="1"/>
</dbReference>
<dbReference type="InterPro" id="IPR009057">
    <property type="entry name" value="Homeodomain-like_sf"/>
</dbReference>
<proteinExistence type="predicted"/>
<name>A0A402CJZ0_RHOWR</name>
<gene>
    <name evidence="4" type="ORF">Rhow_008163</name>
</gene>
<dbReference type="EMBL" id="BHYM01000083">
    <property type="protein sequence ID" value="GCE43865.1"/>
    <property type="molecule type" value="Genomic_DNA"/>
</dbReference>
<accession>A0A402CJZ0</accession>
<dbReference type="SUPFAM" id="SSF48498">
    <property type="entry name" value="Tetracyclin repressor-like, C-terminal domain"/>
    <property type="match status" value="1"/>
</dbReference>
<evidence type="ECO:0000313" key="5">
    <source>
        <dbReference type="Proteomes" id="UP000287519"/>
    </source>
</evidence>
<dbReference type="GO" id="GO:0000976">
    <property type="term" value="F:transcription cis-regulatory region binding"/>
    <property type="evidence" value="ECO:0007669"/>
    <property type="project" value="TreeGrafter"/>
</dbReference>
<dbReference type="GO" id="GO:0003700">
    <property type="term" value="F:DNA-binding transcription factor activity"/>
    <property type="evidence" value="ECO:0007669"/>
    <property type="project" value="TreeGrafter"/>
</dbReference>
<dbReference type="Proteomes" id="UP000287519">
    <property type="component" value="Unassembled WGS sequence"/>
</dbReference>
<dbReference type="SUPFAM" id="SSF46689">
    <property type="entry name" value="Homeodomain-like"/>
    <property type="match status" value="1"/>
</dbReference>